<evidence type="ECO:0000313" key="11">
    <source>
        <dbReference type="EMBL" id="EFI92064.1"/>
    </source>
</evidence>
<evidence type="ECO:0000313" key="12">
    <source>
        <dbReference type="Proteomes" id="UP000007431"/>
    </source>
</evidence>
<feature type="region of interest" description="Disordered" evidence="8">
    <location>
        <begin position="132"/>
        <end position="265"/>
    </location>
</feature>
<evidence type="ECO:0000256" key="1">
    <source>
        <dbReference type="ARBA" id="ARBA00004286"/>
    </source>
</evidence>
<accession>D8QJC6</accession>
<dbReference type="SUPFAM" id="SSF82199">
    <property type="entry name" value="SET domain"/>
    <property type="match status" value="1"/>
</dbReference>
<dbReference type="GO" id="GO:0008270">
    <property type="term" value="F:zinc ion binding"/>
    <property type="evidence" value="ECO:0007669"/>
    <property type="project" value="InterPro"/>
</dbReference>
<evidence type="ECO:0000259" key="9">
    <source>
        <dbReference type="PROSITE" id="PS50280"/>
    </source>
</evidence>
<gene>
    <name evidence="11" type="ORF">SCHCODRAFT_238250</name>
</gene>
<keyword evidence="2" id="KW-0158">Chromosome</keyword>
<dbReference type="InterPro" id="IPR001214">
    <property type="entry name" value="SET_dom"/>
</dbReference>
<keyword evidence="7" id="KW-0862">Zinc</keyword>
<reference evidence="11 12" key="1">
    <citation type="journal article" date="2010" name="Nat. Biotechnol.">
        <title>Genome sequence of the model mushroom Schizophyllum commune.</title>
        <authorList>
            <person name="Ohm R.A."/>
            <person name="de Jong J.F."/>
            <person name="Lugones L.G."/>
            <person name="Aerts A."/>
            <person name="Kothe E."/>
            <person name="Stajich J.E."/>
            <person name="de Vries R.P."/>
            <person name="Record E."/>
            <person name="Levasseur A."/>
            <person name="Baker S.E."/>
            <person name="Bartholomew K.A."/>
            <person name="Coutinho P.M."/>
            <person name="Erdmann S."/>
            <person name="Fowler T.J."/>
            <person name="Gathman A.C."/>
            <person name="Lombard V."/>
            <person name="Henrissat B."/>
            <person name="Knabe N."/>
            <person name="Kuees U."/>
            <person name="Lilly W.W."/>
            <person name="Lindquist E."/>
            <person name="Lucas S."/>
            <person name="Magnuson J.K."/>
            <person name="Piumi F."/>
            <person name="Raudaskoski M."/>
            <person name="Salamov A."/>
            <person name="Schmutz J."/>
            <person name="Schwarze F.W.M.R."/>
            <person name="vanKuyk P.A."/>
            <person name="Horton J.S."/>
            <person name="Grigoriev I.V."/>
            <person name="Woesten H.A.B."/>
        </authorList>
    </citation>
    <scope>NUCLEOTIDE SEQUENCE [LARGE SCALE GENOMIC DNA]</scope>
    <source>
        <strain evidence="12">H4-8 / FGSC 9210</strain>
    </source>
</reference>
<dbReference type="PROSITE" id="PS50280">
    <property type="entry name" value="SET"/>
    <property type="match status" value="1"/>
</dbReference>
<dbReference type="AlphaFoldDB" id="D8QJC6"/>
<feature type="compositionally biased region" description="Basic residues" evidence="8">
    <location>
        <begin position="156"/>
        <end position="169"/>
    </location>
</feature>
<feature type="compositionally biased region" description="Low complexity" evidence="8">
    <location>
        <begin position="195"/>
        <end position="214"/>
    </location>
</feature>
<dbReference type="InterPro" id="IPR050973">
    <property type="entry name" value="H3K9_Histone-Lys_N-MTase"/>
</dbReference>
<protein>
    <recommendedName>
        <fullName evidence="13">SET domain-containing protein</fullName>
    </recommendedName>
</protein>
<proteinExistence type="predicted"/>
<evidence type="ECO:0000256" key="2">
    <source>
        <dbReference type="ARBA" id="ARBA00022454"/>
    </source>
</evidence>
<dbReference type="STRING" id="578458.D8QJC6"/>
<keyword evidence="12" id="KW-1185">Reference proteome</keyword>
<evidence type="ECO:0000256" key="7">
    <source>
        <dbReference type="ARBA" id="ARBA00022833"/>
    </source>
</evidence>
<comment type="subcellular location">
    <subcellularLocation>
        <location evidence="1">Chromosome</location>
    </subcellularLocation>
</comment>
<evidence type="ECO:0000256" key="6">
    <source>
        <dbReference type="ARBA" id="ARBA00022723"/>
    </source>
</evidence>
<dbReference type="EMBL" id="GL377314">
    <property type="protein sequence ID" value="EFI92064.1"/>
    <property type="molecule type" value="Genomic_DNA"/>
</dbReference>
<organism evidence="12">
    <name type="scientific">Schizophyllum commune (strain H4-8 / FGSC 9210)</name>
    <name type="common">Split gill fungus</name>
    <dbReference type="NCBI Taxonomy" id="578458"/>
    <lineage>
        <taxon>Eukaryota</taxon>
        <taxon>Fungi</taxon>
        <taxon>Dikarya</taxon>
        <taxon>Basidiomycota</taxon>
        <taxon>Agaricomycotina</taxon>
        <taxon>Agaricomycetes</taxon>
        <taxon>Agaricomycetidae</taxon>
        <taxon>Agaricales</taxon>
        <taxon>Schizophyllaceae</taxon>
        <taxon>Schizophyllum</taxon>
    </lineage>
</organism>
<evidence type="ECO:0000256" key="3">
    <source>
        <dbReference type="ARBA" id="ARBA00022603"/>
    </source>
</evidence>
<keyword evidence="5" id="KW-0949">S-adenosyl-L-methionine</keyword>
<dbReference type="Gene3D" id="2.170.270.10">
    <property type="entry name" value="SET domain"/>
    <property type="match status" value="1"/>
</dbReference>
<evidence type="ECO:0008006" key="13">
    <source>
        <dbReference type="Google" id="ProtNLM"/>
    </source>
</evidence>
<dbReference type="InterPro" id="IPR046341">
    <property type="entry name" value="SET_dom_sf"/>
</dbReference>
<feature type="domain" description="Post-SET" evidence="10">
    <location>
        <begin position="550"/>
        <end position="566"/>
    </location>
</feature>
<dbReference type="InParanoid" id="D8QJC6"/>
<name>D8QJC6_SCHCM</name>
<dbReference type="PROSITE" id="PS50868">
    <property type="entry name" value="POST_SET"/>
    <property type="match status" value="1"/>
</dbReference>
<sequence>MSSDSEGSDDAHFWSRPSSPHETFDNVEGADANGEWQSRHIGYQVDYRGQIIHEVDWTPWKRADGSSTTFENAALTQSDIEEWDEELAEERLVAANASIVVAPGKHRDPLYSLTWNLDQAVEEKLERLAGIEHDPASGSNMDVDDMRAPSPVRPPSPRRRRRTRPKPRRPLQPASSATRPAREVENDVGMQTIPTTRQQSALSSSSETPSTRFSNPATPPIMAARPVQSRPSTTSSQSRSSGTPEGRPSASSRSKGKGKARATPLSILRGQIDEEVERSGAATLDFVNEFDDEQLPLLPEGFRYKEQGYDLGPGVREPSSAFLVHCNCATEGYRCHPRKCDCHRVVNTITNKAGQPIFAYDRENKYRFPNVDDSFEVLECNQFCPCEGDCQNRVAQLPRKIPIEIFRTPNRGWGVRSPQPMKAGTIVGTFSGKREAAENVPDEQRSYCFDLRGATGSSHPEYTVNAWMTGNWSRFLKYDARAVIHSCEPNLDTYHVVWDTVPEENRPYIAFVANTDICAGLELTLDYHPELAHNDGGQAKKKRKKVAEDAMIECDCGSTNCRGWIPG</sequence>
<dbReference type="Pfam" id="PF00856">
    <property type="entry name" value="SET"/>
    <property type="match status" value="1"/>
</dbReference>
<feature type="domain" description="SET" evidence="9">
    <location>
        <begin position="401"/>
        <end position="528"/>
    </location>
</feature>
<dbReference type="GO" id="GO:0042054">
    <property type="term" value="F:histone methyltransferase activity"/>
    <property type="evidence" value="ECO:0007669"/>
    <property type="project" value="InterPro"/>
</dbReference>
<keyword evidence="4" id="KW-0808">Transferase</keyword>
<feature type="compositionally biased region" description="Low complexity" evidence="8">
    <location>
        <begin position="225"/>
        <end position="253"/>
    </location>
</feature>
<dbReference type="InterPro" id="IPR007728">
    <property type="entry name" value="Pre-SET_dom"/>
</dbReference>
<dbReference type="GO" id="GO:0032259">
    <property type="term" value="P:methylation"/>
    <property type="evidence" value="ECO:0007669"/>
    <property type="project" value="UniProtKB-KW"/>
</dbReference>
<dbReference type="PANTHER" id="PTHR46223:SF3">
    <property type="entry name" value="HISTONE-LYSINE N-METHYLTRANSFERASE SET-23"/>
    <property type="match status" value="1"/>
</dbReference>
<evidence type="ECO:0000256" key="4">
    <source>
        <dbReference type="ARBA" id="ARBA00022679"/>
    </source>
</evidence>
<dbReference type="GO" id="GO:0005694">
    <property type="term" value="C:chromosome"/>
    <property type="evidence" value="ECO:0007669"/>
    <property type="project" value="UniProtKB-SubCell"/>
</dbReference>
<dbReference type="VEuPathDB" id="FungiDB:SCHCODRAFT_02641607"/>
<keyword evidence="6" id="KW-0479">Metal-binding</keyword>
<feature type="region of interest" description="Disordered" evidence="8">
    <location>
        <begin position="1"/>
        <end position="28"/>
    </location>
</feature>
<keyword evidence="3" id="KW-0489">Methyltransferase</keyword>
<dbReference type="GO" id="GO:0005634">
    <property type="term" value="C:nucleus"/>
    <property type="evidence" value="ECO:0007669"/>
    <property type="project" value="InterPro"/>
</dbReference>
<dbReference type="Proteomes" id="UP000007431">
    <property type="component" value="Unassembled WGS sequence"/>
</dbReference>
<dbReference type="eggNOG" id="KOG1082">
    <property type="taxonomic scope" value="Eukaryota"/>
</dbReference>
<evidence type="ECO:0000256" key="5">
    <source>
        <dbReference type="ARBA" id="ARBA00022691"/>
    </source>
</evidence>
<dbReference type="HOGENOM" id="CLU_020840_8_2_1"/>
<dbReference type="PANTHER" id="PTHR46223">
    <property type="entry name" value="HISTONE-LYSINE N-METHYLTRANSFERASE SUV39H"/>
    <property type="match status" value="1"/>
</dbReference>
<dbReference type="OMA" id="MYLEREY"/>
<dbReference type="SMART" id="SM00317">
    <property type="entry name" value="SET"/>
    <property type="match status" value="1"/>
</dbReference>
<dbReference type="InterPro" id="IPR003616">
    <property type="entry name" value="Post-SET_dom"/>
</dbReference>
<evidence type="ECO:0000259" key="10">
    <source>
        <dbReference type="PROSITE" id="PS50868"/>
    </source>
</evidence>
<evidence type="ECO:0000256" key="8">
    <source>
        <dbReference type="SAM" id="MobiDB-lite"/>
    </source>
</evidence>
<dbReference type="Pfam" id="PF05033">
    <property type="entry name" value="Pre-SET"/>
    <property type="match status" value="1"/>
</dbReference>